<protein>
    <submittedName>
        <fullName evidence="1">Uncharacterized protein</fullName>
    </submittedName>
</protein>
<dbReference type="AlphaFoldDB" id="A0A1V1PEM0"/>
<organism evidence="1 2">
    <name type="scientific">Candidatus Magnetoglobus multicellularis str. Araruama</name>
    <dbReference type="NCBI Taxonomy" id="890399"/>
    <lineage>
        <taxon>Bacteria</taxon>
        <taxon>Pseudomonadati</taxon>
        <taxon>Thermodesulfobacteriota</taxon>
        <taxon>Desulfobacteria</taxon>
        <taxon>Desulfobacterales</taxon>
        <taxon>Desulfobacteraceae</taxon>
        <taxon>Candidatus Magnetoglobus</taxon>
    </lineage>
</organism>
<gene>
    <name evidence="1" type="ORF">OMM_01126</name>
</gene>
<sequence>MLRLYSTFTLKRTISIIGKFVKQPISKMDEMEMMNQAKYLFIVLSIIFHSSTTHANLQVYMPDELKPWKEWILHNKASYQCPFDFNNDQHRHCQWISYLSLDLTAQKSHFKMTGIVFAEQWVNLPGQNSFWPDNVLNNKTPLVILSRNNNPGVFLPQGPFEITGNFLYDNLPESIFIPPDMGLLDLTLNGKTIHDPFFQKITDYGFLPARSKSHQGIRCMFKYFVYLLMKSPCS</sequence>
<evidence type="ECO:0000313" key="2">
    <source>
        <dbReference type="Proteomes" id="UP000189670"/>
    </source>
</evidence>
<comment type="caution">
    <text evidence="1">The sequence shown here is derived from an EMBL/GenBank/DDBJ whole genome shotgun (WGS) entry which is preliminary data.</text>
</comment>
<reference evidence="2" key="1">
    <citation type="submission" date="2012-11" db="EMBL/GenBank/DDBJ databases">
        <authorList>
            <person name="Lucero-Rivera Y.E."/>
            <person name="Tovar-Ramirez D."/>
        </authorList>
    </citation>
    <scope>NUCLEOTIDE SEQUENCE [LARGE SCALE GENOMIC DNA]</scope>
    <source>
        <strain evidence="2">Araruama</strain>
    </source>
</reference>
<dbReference type="Proteomes" id="UP000189670">
    <property type="component" value="Unassembled WGS sequence"/>
</dbReference>
<accession>A0A1V1PEM0</accession>
<name>A0A1V1PEM0_9BACT</name>
<dbReference type="EMBL" id="ATBP01000079">
    <property type="protein sequence ID" value="ETR73213.1"/>
    <property type="molecule type" value="Genomic_DNA"/>
</dbReference>
<evidence type="ECO:0000313" key="1">
    <source>
        <dbReference type="EMBL" id="ETR73213.1"/>
    </source>
</evidence>
<proteinExistence type="predicted"/>